<evidence type="ECO:0000313" key="2">
    <source>
        <dbReference type="Proteomes" id="UP000002640"/>
    </source>
</evidence>
<protein>
    <submittedName>
        <fullName evidence="1">Uncharacterized protein</fullName>
    </submittedName>
</protein>
<dbReference type="RefSeq" id="XP_009539243.1">
    <property type="nucleotide sequence ID" value="XM_009540948.1"/>
</dbReference>
<feature type="non-terminal residue" evidence="1">
    <location>
        <position position="1"/>
    </location>
</feature>
<dbReference type="AlphaFoldDB" id="G5AGP2"/>
<organism evidence="1 2">
    <name type="scientific">Phytophthora sojae (strain P6497)</name>
    <name type="common">Soybean stem and root rot agent</name>
    <name type="synonym">Phytophthora megasperma f. sp. glycines</name>
    <dbReference type="NCBI Taxonomy" id="1094619"/>
    <lineage>
        <taxon>Eukaryota</taxon>
        <taxon>Sar</taxon>
        <taxon>Stramenopiles</taxon>
        <taxon>Oomycota</taxon>
        <taxon>Peronosporomycetes</taxon>
        <taxon>Peronosporales</taxon>
        <taxon>Peronosporaceae</taxon>
        <taxon>Phytophthora</taxon>
    </lineage>
</organism>
<dbReference type="GeneID" id="20661978"/>
<name>G5AGP2_PHYSP</name>
<keyword evidence="2" id="KW-1185">Reference proteome</keyword>
<accession>G5AGP2</accession>
<dbReference type="InParanoid" id="G5AGP2"/>
<sequence length="98" mass="11393">LPLAQARRNSRSLYRRILRESRQLEPNTRELYRRFARSVQVTNESFRSGCRLHETPDGYIQDVSIHGAELWHERLLYACSSPLHDAVHLCGHLYSSGS</sequence>
<dbReference type="KEGG" id="psoj:PHYSODRAFT_534298"/>
<gene>
    <name evidence="1" type="ORF">PHYSODRAFT_534298</name>
</gene>
<dbReference type="EMBL" id="JH159167">
    <property type="protein sequence ID" value="EGZ05322.1"/>
    <property type="molecule type" value="Genomic_DNA"/>
</dbReference>
<evidence type="ECO:0000313" key="1">
    <source>
        <dbReference type="EMBL" id="EGZ05322.1"/>
    </source>
</evidence>
<proteinExistence type="predicted"/>
<reference evidence="1 2" key="1">
    <citation type="journal article" date="2006" name="Science">
        <title>Phytophthora genome sequences uncover evolutionary origins and mechanisms of pathogenesis.</title>
        <authorList>
            <person name="Tyler B.M."/>
            <person name="Tripathy S."/>
            <person name="Zhang X."/>
            <person name="Dehal P."/>
            <person name="Jiang R.H."/>
            <person name="Aerts A."/>
            <person name="Arredondo F.D."/>
            <person name="Baxter L."/>
            <person name="Bensasson D."/>
            <person name="Beynon J.L."/>
            <person name="Chapman J."/>
            <person name="Damasceno C.M."/>
            <person name="Dorrance A.E."/>
            <person name="Dou D."/>
            <person name="Dickerman A.W."/>
            <person name="Dubchak I.L."/>
            <person name="Garbelotto M."/>
            <person name="Gijzen M."/>
            <person name="Gordon S.G."/>
            <person name="Govers F."/>
            <person name="Grunwald N.J."/>
            <person name="Huang W."/>
            <person name="Ivors K.L."/>
            <person name="Jones R.W."/>
            <person name="Kamoun S."/>
            <person name="Krampis K."/>
            <person name="Lamour K.H."/>
            <person name="Lee M.K."/>
            <person name="McDonald W.H."/>
            <person name="Medina M."/>
            <person name="Meijer H.J."/>
            <person name="Nordberg E.K."/>
            <person name="Maclean D.J."/>
            <person name="Ospina-Giraldo M.D."/>
            <person name="Morris P.F."/>
            <person name="Phuntumart V."/>
            <person name="Putnam N.H."/>
            <person name="Rash S."/>
            <person name="Rose J.K."/>
            <person name="Sakihama Y."/>
            <person name="Salamov A.A."/>
            <person name="Savidor A."/>
            <person name="Scheuring C.F."/>
            <person name="Smith B.M."/>
            <person name="Sobral B.W."/>
            <person name="Terry A."/>
            <person name="Torto-Alalibo T.A."/>
            <person name="Win J."/>
            <person name="Xu Z."/>
            <person name="Zhang H."/>
            <person name="Grigoriev I.V."/>
            <person name="Rokhsar D.S."/>
            <person name="Boore J.L."/>
        </authorList>
    </citation>
    <scope>NUCLEOTIDE SEQUENCE [LARGE SCALE GENOMIC DNA]</scope>
    <source>
        <strain evidence="1 2">P6497</strain>
    </source>
</reference>
<dbReference type="Proteomes" id="UP000002640">
    <property type="component" value="Unassembled WGS sequence"/>
</dbReference>